<gene>
    <name evidence="7" type="ORF">HHK36_015903</name>
</gene>
<keyword evidence="1" id="KW-0479">Metal-binding</keyword>
<dbReference type="SMART" id="SM00336">
    <property type="entry name" value="BBOX"/>
    <property type="match status" value="2"/>
</dbReference>
<dbReference type="OrthoDB" id="153872at2759"/>
<evidence type="ECO:0000259" key="6">
    <source>
        <dbReference type="PROSITE" id="PS50119"/>
    </source>
</evidence>
<protein>
    <recommendedName>
        <fullName evidence="6">B box-type domain-containing protein</fullName>
    </recommendedName>
</protein>
<evidence type="ECO:0000256" key="4">
    <source>
        <dbReference type="PROSITE-ProRule" id="PRU00024"/>
    </source>
</evidence>
<evidence type="ECO:0000256" key="1">
    <source>
        <dbReference type="ARBA" id="ARBA00022723"/>
    </source>
</evidence>
<proteinExistence type="predicted"/>
<dbReference type="EMBL" id="JABCRI010000010">
    <property type="protein sequence ID" value="KAF8400029.1"/>
    <property type="molecule type" value="Genomic_DNA"/>
</dbReference>
<dbReference type="InterPro" id="IPR000315">
    <property type="entry name" value="Znf_B-box"/>
</dbReference>
<dbReference type="Pfam" id="PF00643">
    <property type="entry name" value="zf-B_box"/>
    <property type="match status" value="1"/>
</dbReference>
<keyword evidence="3" id="KW-0862">Zinc</keyword>
<feature type="region of interest" description="Disordered" evidence="5">
    <location>
        <begin position="363"/>
        <end position="387"/>
    </location>
</feature>
<dbReference type="OMA" id="NIGGTSC"/>
<dbReference type="Proteomes" id="UP000655225">
    <property type="component" value="Unassembled WGS sequence"/>
</dbReference>
<comment type="caution">
    <text evidence="7">The sequence shown here is derived from an EMBL/GenBank/DDBJ whole genome shotgun (WGS) entry which is preliminary data.</text>
</comment>
<evidence type="ECO:0000313" key="8">
    <source>
        <dbReference type="Proteomes" id="UP000655225"/>
    </source>
</evidence>
<evidence type="ECO:0000256" key="2">
    <source>
        <dbReference type="ARBA" id="ARBA00022771"/>
    </source>
</evidence>
<keyword evidence="8" id="KW-1185">Reference proteome</keyword>
<dbReference type="CDD" id="cd19821">
    <property type="entry name" value="Bbox1_BBX-like"/>
    <property type="match status" value="1"/>
</dbReference>
<dbReference type="AlphaFoldDB" id="A0A834Z1W2"/>
<organism evidence="7 8">
    <name type="scientific">Tetracentron sinense</name>
    <name type="common">Spur-leaf</name>
    <dbReference type="NCBI Taxonomy" id="13715"/>
    <lineage>
        <taxon>Eukaryota</taxon>
        <taxon>Viridiplantae</taxon>
        <taxon>Streptophyta</taxon>
        <taxon>Embryophyta</taxon>
        <taxon>Tracheophyta</taxon>
        <taxon>Spermatophyta</taxon>
        <taxon>Magnoliopsida</taxon>
        <taxon>Trochodendrales</taxon>
        <taxon>Trochodendraceae</taxon>
        <taxon>Tetracentron</taxon>
    </lineage>
</organism>
<dbReference type="InterPro" id="IPR049808">
    <property type="entry name" value="CONSTANS-like_Bbox1"/>
</dbReference>
<dbReference type="GO" id="GO:0008270">
    <property type="term" value="F:zinc ion binding"/>
    <property type="evidence" value="ECO:0007669"/>
    <property type="project" value="UniProtKB-KW"/>
</dbReference>
<accession>A0A834Z1W2</accession>
<name>A0A834Z1W2_TETSI</name>
<dbReference type="PROSITE" id="PS50119">
    <property type="entry name" value="ZF_BBOX"/>
    <property type="match status" value="2"/>
</dbReference>
<feature type="compositionally biased region" description="Polar residues" evidence="5">
    <location>
        <begin position="364"/>
        <end position="387"/>
    </location>
</feature>
<keyword evidence="2 4" id="KW-0863">Zinc-finger</keyword>
<feature type="domain" description="B box-type" evidence="6">
    <location>
        <begin position="10"/>
        <end position="57"/>
    </location>
</feature>
<evidence type="ECO:0000313" key="7">
    <source>
        <dbReference type="EMBL" id="KAF8400029.1"/>
    </source>
</evidence>
<evidence type="ECO:0000256" key="5">
    <source>
        <dbReference type="SAM" id="MobiDB-lite"/>
    </source>
</evidence>
<feature type="domain" description="B box-type" evidence="6">
    <location>
        <begin position="53"/>
        <end position="100"/>
    </location>
</feature>
<dbReference type="PANTHER" id="PTHR31717:SF45">
    <property type="entry name" value="ZINC FINGER PROTEIN CONSTANS-LIKE 14-RELATED"/>
    <property type="match status" value="1"/>
</dbReference>
<sequence>MENPSKTRTTERIPCDFCSEQVAVLYCRADSAKLCLFCDQHVHSANALSRKHIRSQICDNCSSEPVSVRCFTDNLLLCQECDWDAHGSCSASVSHDRNPVEGFSGCPSPLELASIWGFDLGDKIFLLPPSPSPSVNNFIFPNFSSLDTPMSVDSWMFKSATMNLQDLMVPNENAPIYDTVPSAELPALSKRQIPSCGKYSQVICKQLVELLRRNLVPINGSSENLDSETATRCAQQGNTVYPDLGNGVDRALDGHESLQQETPFTSLLMLPTHMDLRENDRINEGDILWDSNPNDHASQIWDFHLGRSRDHEEPGPLEVGYGASNAGFMIKNYSDLIKETPLATTKVFDDIYKMNCSMKHEDISSQNNNLNNPTASQGPATSESNNIPLIRPLSGSTVVKPKACSGTNDVHFMEQPLLAGGEISRAATTKADMELLAQNRGYAMLRYKEKKKTRRHNLTSATSCSSSQFFSFFLFISSFNTFF</sequence>
<dbReference type="PANTHER" id="PTHR31717">
    <property type="entry name" value="ZINC FINGER PROTEIN CONSTANS-LIKE 10"/>
    <property type="match status" value="1"/>
</dbReference>
<evidence type="ECO:0000256" key="3">
    <source>
        <dbReference type="ARBA" id="ARBA00022833"/>
    </source>
</evidence>
<reference evidence="7 8" key="1">
    <citation type="submission" date="2020-04" db="EMBL/GenBank/DDBJ databases">
        <title>Plant Genome Project.</title>
        <authorList>
            <person name="Zhang R.-G."/>
        </authorList>
    </citation>
    <scope>NUCLEOTIDE SEQUENCE [LARGE SCALE GENOMIC DNA]</scope>
    <source>
        <strain evidence="7">YNK0</strain>
        <tissue evidence="7">Leaf</tissue>
    </source>
</reference>